<accession>D8LR83</accession>
<organism evidence="9 10">
    <name type="scientific">Ectocarpus siliculosus</name>
    <name type="common">Brown alga</name>
    <name type="synonym">Conferva siliculosa</name>
    <dbReference type="NCBI Taxonomy" id="2880"/>
    <lineage>
        <taxon>Eukaryota</taxon>
        <taxon>Sar</taxon>
        <taxon>Stramenopiles</taxon>
        <taxon>Ochrophyta</taxon>
        <taxon>PX clade</taxon>
        <taxon>Phaeophyceae</taxon>
        <taxon>Ectocarpales</taxon>
        <taxon>Ectocarpaceae</taxon>
        <taxon>Ectocarpus</taxon>
    </lineage>
</organism>
<dbReference type="Gene3D" id="1.10.420.10">
    <property type="entry name" value="Peroxidase, domain 2"/>
    <property type="match status" value="1"/>
</dbReference>
<feature type="domain" description="Plant heme peroxidase family profile" evidence="8">
    <location>
        <begin position="112"/>
        <end position="380"/>
    </location>
</feature>
<feature type="chain" id="PRO_5003117492" description="Plant heme peroxidase family profile domain-containing protein" evidence="7">
    <location>
        <begin position="22"/>
        <end position="380"/>
    </location>
</feature>
<dbReference type="PANTHER" id="PTHR31356:SF36">
    <property type="entry name" value="L-ASCORBATE PEROXIDASE 3"/>
    <property type="match status" value="1"/>
</dbReference>
<dbReference type="AlphaFoldDB" id="D8LR83"/>
<dbReference type="PANTHER" id="PTHR31356">
    <property type="entry name" value="THYLAKOID LUMENAL 29 KDA PROTEIN, CHLOROPLASTIC-RELATED"/>
    <property type="match status" value="1"/>
</dbReference>
<keyword evidence="3" id="KW-0479">Metal-binding</keyword>
<protein>
    <recommendedName>
        <fullName evidence="8">Plant heme peroxidase family profile domain-containing protein</fullName>
    </recommendedName>
</protein>
<dbReference type="Pfam" id="PF00141">
    <property type="entry name" value="peroxidase"/>
    <property type="match status" value="1"/>
</dbReference>
<dbReference type="CDD" id="cd00314">
    <property type="entry name" value="plant_peroxidase_like"/>
    <property type="match status" value="1"/>
</dbReference>
<dbReference type="Proteomes" id="UP000002630">
    <property type="component" value="Linkage Group LG16"/>
</dbReference>
<name>D8LR83_ECTSI</name>
<dbReference type="SUPFAM" id="SSF48113">
    <property type="entry name" value="Heme-dependent peroxidases"/>
    <property type="match status" value="1"/>
</dbReference>
<dbReference type="GO" id="GO:0004601">
    <property type="term" value="F:peroxidase activity"/>
    <property type="evidence" value="ECO:0007669"/>
    <property type="project" value="UniProtKB-KW"/>
</dbReference>
<evidence type="ECO:0000256" key="3">
    <source>
        <dbReference type="ARBA" id="ARBA00022723"/>
    </source>
</evidence>
<dbReference type="InterPro" id="IPR010255">
    <property type="entry name" value="Haem_peroxidase_sf"/>
</dbReference>
<dbReference type="InParanoid" id="D8LR83"/>
<dbReference type="Gene3D" id="1.10.520.10">
    <property type="match status" value="1"/>
</dbReference>
<evidence type="ECO:0000256" key="4">
    <source>
        <dbReference type="ARBA" id="ARBA00023002"/>
    </source>
</evidence>
<gene>
    <name evidence="9" type="ORF">Esi_0064_0006</name>
</gene>
<dbReference type="GO" id="GO:0042744">
    <property type="term" value="P:hydrogen peroxide catabolic process"/>
    <property type="evidence" value="ECO:0007669"/>
    <property type="project" value="TreeGrafter"/>
</dbReference>
<dbReference type="GO" id="GO:0020037">
    <property type="term" value="F:heme binding"/>
    <property type="evidence" value="ECO:0007669"/>
    <property type="project" value="InterPro"/>
</dbReference>
<keyword evidence="2" id="KW-0349">Heme</keyword>
<reference evidence="9 10" key="1">
    <citation type="journal article" date="2010" name="Nature">
        <title>The Ectocarpus genome and the independent evolution of multicellularity in brown algae.</title>
        <authorList>
            <person name="Cock J.M."/>
            <person name="Sterck L."/>
            <person name="Rouze P."/>
            <person name="Scornet D."/>
            <person name="Allen A.E."/>
            <person name="Amoutzias G."/>
            <person name="Anthouard V."/>
            <person name="Artiguenave F."/>
            <person name="Aury J.M."/>
            <person name="Badger J.H."/>
            <person name="Beszteri B."/>
            <person name="Billiau K."/>
            <person name="Bonnet E."/>
            <person name="Bothwell J.H."/>
            <person name="Bowler C."/>
            <person name="Boyen C."/>
            <person name="Brownlee C."/>
            <person name="Carrano C.J."/>
            <person name="Charrier B."/>
            <person name="Cho G.Y."/>
            <person name="Coelho S.M."/>
            <person name="Collen J."/>
            <person name="Corre E."/>
            <person name="Da Silva C."/>
            <person name="Delage L."/>
            <person name="Delaroque N."/>
            <person name="Dittami S.M."/>
            <person name="Doulbeau S."/>
            <person name="Elias M."/>
            <person name="Farnham G."/>
            <person name="Gachon C.M."/>
            <person name="Gschloessl B."/>
            <person name="Heesch S."/>
            <person name="Jabbari K."/>
            <person name="Jubin C."/>
            <person name="Kawai H."/>
            <person name="Kimura K."/>
            <person name="Kloareg B."/>
            <person name="Kupper F.C."/>
            <person name="Lang D."/>
            <person name="Le Bail A."/>
            <person name="Leblanc C."/>
            <person name="Lerouge P."/>
            <person name="Lohr M."/>
            <person name="Lopez P.J."/>
            <person name="Martens C."/>
            <person name="Maumus F."/>
            <person name="Michel G."/>
            <person name="Miranda-Saavedra D."/>
            <person name="Morales J."/>
            <person name="Moreau H."/>
            <person name="Motomura T."/>
            <person name="Nagasato C."/>
            <person name="Napoli C.A."/>
            <person name="Nelson D.R."/>
            <person name="Nyvall-Collen P."/>
            <person name="Peters A.F."/>
            <person name="Pommier C."/>
            <person name="Potin P."/>
            <person name="Poulain J."/>
            <person name="Quesneville H."/>
            <person name="Read B."/>
            <person name="Rensing S.A."/>
            <person name="Ritter A."/>
            <person name="Rousvoal S."/>
            <person name="Samanta M."/>
            <person name="Samson G."/>
            <person name="Schroeder D.C."/>
            <person name="Segurens B."/>
            <person name="Strittmatter M."/>
            <person name="Tonon T."/>
            <person name="Tregear J.W."/>
            <person name="Valentin K."/>
            <person name="von Dassow P."/>
            <person name="Yamagishi T."/>
            <person name="Van de Peer Y."/>
            <person name="Wincker P."/>
        </authorList>
    </citation>
    <scope>NUCLEOTIDE SEQUENCE [LARGE SCALE GENOMIC DNA]</scope>
    <source>
        <strain evidence="10">Ec32 / CCAP1310/4</strain>
    </source>
</reference>
<evidence type="ECO:0000313" key="10">
    <source>
        <dbReference type="Proteomes" id="UP000002630"/>
    </source>
</evidence>
<dbReference type="InterPro" id="IPR002207">
    <property type="entry name" value="Peroxidase_I"/>
</dbReference>
<dbReference type="InterPro" id="IPR044831">
    <property type="entry name" value="Ccp1-like"/>
</dbReference>
<dbReference type="InterPro" id="IPR002016">
    <property type="entry name" value="Haem_peroxidase"/>
</dbReference>
<evidence type="ECO:0000256" key="2">
    <source>
        <dbReference type="ARBA" id="ARBA00022617"/>
    </source>
</evidence>
<dbReference type="eggNOG" id="ENOG502S61P">
    <property type="taxonomic scope" value="Eukaryota"/>
</dbReference>
<dbReference type="PeroxiBase" id="13395">
    <property type="entry name" value="EsilNAnPrx"/>
</dbReference>
<proteinExistence type="inferred from homology"/>
<keyword evidence="5" id="KW-0408">Iron</keyword>
<evidence type="ECO:0000313" key="9">
    <source>
        <dbReference type="EMBL" id="CBN74988.1"/>
    </source>
</evidence>
<dbReference type="GO" id="GO:0046872">
    <property type="term" value="F:metal ion binding"/>
    <property type="evidence" value="ECO:0007669"/>
    <property type="project" value="UniProtKB-KW"/>
</dbReference>
<evidence type="ECO:0000259" key="8">
    <source>
        <dbReference type="PROSITE" id="PS50873"/>
    </source>
</evidence>
<dbReference type="EMBL" id="FN648863">
    <property type="protein sequence ID" value="CBN74988.1"/>
    <property type="molecule type" value="Genomic_DNA"/>
</dbReference>
<feature type="signal peptide" evidence="7">
    <location>
        <begin position="1"/>
        <end position="21"/>
    </location>
</feature>
<evidence type="ECO:0000256" key="6">
    <source>
        <dbReference type="RuleBase" id="RU004241"/>
    </source>
</evidence>
<evidence type="ECO:0000256" key="1">
    <source>
        <dbReference type="ARBA" id="ARBA00022559"/>
    </source>
</evidence>
<comment type="similarity">
    <text evidence="6">Belongs to the peroxidase family.</text>
</comment>
<evidence type="ECO:0000256" key="5">
    <source>
        <dbReference type="ARBA" id="ARBA00023004"/>
    </source>
</evidence>
<keyword evidence="4" id="KW-0560">Oxidoreductase</keyword>
<dbReference type="PRINTS" id="PR00459">
    <property type="entry name" value="ASPEROXIDASE"/>
</dbReference>
<keyword evidence="10" id="KW-1185">Reference proteome</keyword>
<dbReference type="OrthoDB" id="2859658at2759"/>
<evidence type="ECO:0000256" key="7">
    <source>
        <dbReference type="SAM" id="SignalP"/>
    </source>
</evidence>
<dbReference type="PROSITE" id="PS50873">
    <property type="entry name" value="PEROXIDASE_4"/>
    <property type="match status" value="1"/>
</dbReference>
<sequence length="380" mass="39804">MPRHGVAGVFLALALDRGTEAFTASPNFGRNAVVNTRSHADRRSVSMMAAAEEGSTGGGSNLCRGEFISSVAASFGLGLALAVSPEAAQASVNFETERYGDKELKIATVNKLRQQIRNSLLEDPKLAPEMLKLAIADALGFDASTQTGGPDGSVVLELDREVAKSLKPAVDNAFKIKKNLQRTNEMTLADVISMGGAEAIHACGGPPMLVQLGRYDEKKAPNPAADIKGYSFDEPTGAGVKAAFKRAGLGPREMVLLLGALGSVSDAASAVGNGGGDGDDDDLEDLAWQNSIPNTFGKESDKLGRPLSNSFGPGFLQRVAAAGKDGGGIGVVGKALLEDDEVKTYVRKYAGNSKAFMSDLSEAYTKMTLLGERYETRNAI</sequence>
<keyword evidence="7" id="KW-0732">Signal</keyword>
<dbReference type="GO" id="GO:0000302">
    <property type="term" value="P:response to reactive oxygen species"/>
    <property type="evidence" value="ECO:0007669"/>
    <property type="project" value="TreeGrafter"/>
</dbReference>
<dbReference type="OMA" id="GWYIADT"/>
<dbReference type="GO" id="GO:0034599">
    <property type="term" value="P:cellular response to oxidative stress"/>
    <property type="evidence" value="ECO:0007669"/>
    <property type="project" value="InterPro"/>
</dbReference>
<keyword evidence="1" id="KW-0575">Peroxidase</keyword>
<dbReference type="EMBL" id="FN649741">
    <property type="protein sequence ID" value="CBN74988.1"/>
    <property type="molecule type" value="Genomic_DNA"/>
</dbReference>